<feature type="compositionally biased region" description="Basic and acidic residues" evidence="1">
    <location>
        <begin position="553"/>
        <end position="563"/>
    </location>
</feature>
<feature type="region of interest" description="Disordered" evidence="1">
    <location>
        <begin position="148"/>
        <end position="215"/>
    </location>
</feature>
<reference evidence="2 3" key="1">
    <citation type="journal article" date="2010" name="Science">
        <title>Genomic analysis of organismal complexity in the multicellular green alga Volvox carteri.</title>
        <authorList>
            <person name="Prochnik S.E."/>
            <person name="Umen J."/>
            <person name="Nedelcu A.M."/>
            <person name="Hallmann A."/>
            <person name="Miller S.M."/>
            <person name="Nishii I."/>
            <person name="Ferris P."/>
            <person name="Kuo A."/>
            <person name="Mitros T."/>
            <person name="Fritz-Laylin L.K."/>
            <person name="Hellsten U."/>
            <person name="Chapman J."/>
            <person name="Simakov O."/>
            <person name="Rensing S.A."/>
            <person name="Terry A."/>
            <person name="Pangilinan J."/>
            <person name="Kapitonov V."/>
            <person name="Jurka J."/>
            <person name="Salamov A."/>
            <person name="Shapiro H."/>
            <person name="Schmutz J."/>
            <person name="Grimwood J."/>
            <person name="Lindquist E."/>
            <person name="Lucas S."/>
            <person name="Grigoriev I.V."/>
            <person name="Schmitt R."/>
            <person name="Kirk D."/>
            <person name="Rokhsar D.S."/>
        </authorList>
    </citation>
    <scope>NUCLEOTIDE SEQUENCE [LARGE SCALE GENOMIC DNA]</scope>
    <source>
        <strain evidence="3">f. Nagariensis / Eve</strain>
    </source>
</reference>
<dbReference type="OrthoDB" id="552121at2759"/>
<feature type="compositionally biased region" description="Basic and acidic residues" evidence="1">
    <location>
        <begin position="520"/>
        <end position="529"/>
    </location>
</feature>
<feature type="compositionally biased region" description="Gly residues" evidence="1">
    <location>
        <begin position="303"/>
        <end position="316"/>
    </location>
</feature>
<feature type="compositionally biased region" description="Basic and acidic residues" evidence="1">
    <location>
        <begin position="426"/>
        <end position="446"/>
    </location>
</feature>
<keyword evidence="3" id="KW-1185">Reference proteome</keyword>
<feature type="compositionally biased region" description="Low complexity" evidence="1">
    <location>
        <begin position="399"/>
        <end position="424"/>
    </location>
</feature>
<dbReference type="Proteomes" id="UP000001058">
    <property type="component" value="Unassembled WGS sequence"/>
</dbReference>
<feature type="region of interest" description="Disordered" evidence="1">
    <location>
        <begin position="399"/>
        <end position="644"/>
    </location>
</feature>
<feature type="compositionally biased region" description="Gly residues" evidence="1">
    <location>
        <begin position="564"/>
        <end position="611"/>
    </location>
</feature>
<name>D8TQL8_VOLCA</name>
<organism evidence="3">
    <name type="scientific">Volvox carteri f. nagariensis</name>
    <dbReference type="NCBI Taxonomy" id="3068"/>
    <lineage>
        <taxon>Eukaryota</taxon>
        <taxon>Viridiplantae</taxon>
        <taxon>Chlorophyta</taxon>
        <taxon>core chlorophytes</taxon>
        <taxon>Chlorophyceae</taxon>
        <taxon>CS clade</taxon>
        <taxon>Chlamydomonadales</taxon>
        <taxon>Volvocaceae</taxon>
        <taxon>Volvox</taxon>
    </lineage>
</organism>
<accession>D8TQL8</accession>
<evidence type="ECO:0008006" key="4">
    <source>
        <dbReference type="Google" id="ProtNLM"/>
    </source>
</evidence>
<protein>
    <recommendedName>
        <fullName evidence="4">HORMA domain-containing protein</fullName>
    </recommendedName>
</protein>
<dbReference type="RefSeq" id="XP_002948678.1">
    <property type="nucleotide sequence ID" value="XM_002948632.1"/>
</dbReference>
<feature type="compositionally biased region" description="Low complexity" evidence="1">
    <location>
        <begin position="455"/>
        <end position="476"/>
    </location>
</feature>
<feature type="compositionally biased region" description="Gly residues" evidence="1">
    <location>
        <begin position="620"/>
        <end position="640"/>
    </location>
</feature>
<sequence>MRPPNTGGRRSARSAPAPLPVRLELPLGDVFLNASLATSLLHALIKFVICTRGQTHIPYELLREDLQNALEALQEQAEESRRSSGGRKGRRLRPPSAVKRMTKFAASMDALLGSLTPQLLAAVRPAHTVLALGPSPHRPREVYTFTFAGPDGTPLTHIPTQPPPPTPTLMPESGRGKAPSALPGPAQPPAQQSALRPATQSAGVTAASAPSAHLGPDPTAAVLSLLSDREQAVVRRVVRGLVMAQTSVEAWGKLLRPTKMFLALAVPAGAAATDTGGGAMLGIDRSTGMGTGTGPNGTVVHQGPGGGSGGSLGLGGSEAPLSEVPAGQAAGEVQPTGVASASASVEEESQLVARGRSTRRGGGAGGFRLCGRLPYGADSANSRTLRKTLQAFITIRTGSGRPGAATAAAGAAAGRSSGGRAASPDQVRRQERPACRMSHDDVRNGDGRGGGSGGADSPSSPALSSLQLTTSTQRLGHCSVATSGRTRPRRISAATATAEAIKCTADSAARSEVAGGSGPRRTDGQHATDTDTDAGTGTDTDMDTDMGGQAGVEAKDRVGHRNEGQGGERGIGGTGGAKGGTGCGGTGSISGGGGGDAHAGNHQGGDAPGGDGEVRRRNGGGDGGGGDGGGGGLESGGEGNGENVTWWLCTTSVKSIVKQEEEEEG</sequence>
<dbReference type="InParanoid" id="D8TQL8"/>
<dbReference type="KEGG" id="vcn:VOLCADRAFT_89031"/>
<feature type="region of interest" description="Disordered" evidence="1">
    <location>
        <begin position="302"/>
        <end position="368"/>
    </location>
</feature>
<dbReference type="GeneID" id="9627365"/>
<feature type="compositionally biased region" description="Basic residues" evidence="1">
    <location>
        <begin position="84"/>
        <end position="93"/>
    </location>
</feature>
<evidence type="ECO:0000313" key="2">
    <source>
        <dbReference type="EMBL" id="EFJ50058.1"/>
    </source>
</evidence>
<proteinExistence type="predicted"/>
<feature type="region of interest" description="Disordered" evidence="1">
    <location>
        <begin position="74"/>
        <end position="96"/>
    </location>
</feature>
<dbReference type="InterPro" id="IPR053729">
    <property type="entry name" value="MAD2L1BP_domain_sf"/>
</dbReference>
<evidence type="ECO:0000256" key="1">
    <source>
        <dbReference type="SAM" id="MobiDB-lite"/>
    </source>
</evidence>
<evidence type="ECO:0000313" key="3">
    <source>
        <dbReference type="Proteomes" id="UP000001058"/>
    </source>
</evidence>
<feature type="compositionally biased region" description="Low complexity" evidence="1">
    <location>
        <begin position="178"/>
        <end position="198"/>
    </location>
</feature>
<dbReference type="EMBL" id="GL378332">
    <property type="protein sequence ID" value="EFJ50058.1"/>
    <property type="molecule type" value="Genomic_DNA"/>
</dbReference>
<dbReference type="AlphaFoldDB" id="D8TQL8"/>
<gene>
    <name evidence="2" type="ORF">VOLCADRAFT_89031</name>
</gene>
<dbReference type="Gene3D" id="3.30.900.20">
    <property type="match status" value="1"/>
</dbReference>